<organism evidence="7 8">
    <name type="scientific">Fraxinus pennsylvanica</name>
    <dbReference type="NCBI Taxonomy" id="56036"/>
    <lineage>
        <taxon>Eukaryota</taxon>
        <taxon>Viridiplantae</taxon>
        <taxon>Streptophyta</taxon>
        <taxon>Embryophyta</taxon>
        <taxon>Tracheophyta</taxon>
        <taxon>Spermatophyta</taxon>
        <taxon>Magnoliopsida</taxon>
        <taxon>eudicotyledons</taxon>
        <taxon>Gunneridae</taxon>
        <taxon>Pentapetalae</taxon>
        <taxon>asterids</taxon>
        <taxon>lamiids</taxon>
        <taxon>Lamiales</taxon>
        <taxon>Oleaceae</taxon>
        <taxon>Oleeae</taxon>
        <taxon>Fraxinus</taxon>
    </lineage>
</organism>
<feature type="compositionally biased region" description="Low complexity" evidence="5">
    <location>
        <begin position="15"/>
        <end position="29"/>
    </location>
</feature>
<dbReference type="Proteomes" id="UP000834106">
    <property type="component" value="Chromosome 8"/>
</dbReference>
<keyword evidence="1" id="KW-0560">Oxidoreductase</keyword>
<proteinExistence type="inferred from homology"/>
<evidence type="ECO:0000313" key="7">
    <source>
        <dbReference type="EMBL" id="CAI9766768.1"/>
    </source>
</evidence>
<name>A0AAD2DVZ6_9LAMI</name>
<dbReference type="PANTHER" id="PTHR46937">
    <property type="entry name" value="FERREDOXIN-THIOREDOXIN REDUCTASE, VARIABLE CHAIN"/>
    <property type="match status" value="1"/>
</dbReference>
<comment type="subunit">
    <text evidence="2">Heterodimer of subunit A (variable subunit) and subunit B (catalytic subunit). Heterodimeric FTR forms a complex with ferredoxin and thioredoxin.</text>
</comment>
<feature type="domain" description="Ferredoxin thioredoxin reductase alpha chain" evidence="6">
    <location>
        <begin position="51"/>
        <end position="103"/>
    </location>
</feature>
<protein>
    <recommendedName>
        <fullName evidence="6">Ferredoxin thioredoxin reductase alpha chain domain-containing protein</fullName>
    </recommendedName>
</protein>
<dbReference type="Gene3D" id="2.30.30.50">
    <property type="match status" value="1"/>
</dbReference>
<sequence length="306" mass="32185">MKVGDSISTVDNQLAAASSSAPDSSATTTNSISLDDDSVNDDELKKAESIVGAKVRIKVPLKVYHVSKVPEYELTRNVGVVKPYVGVHKGKKISANLPYKVELMVDEVPLHCVYHHADCSIANNTSFAYSLANYEVPNANINFCFSYVASSSESNAVGPGNGPTASGASSSSFAATATNLFGPSWQSPKSPNLGFTFTSPSPSIGFAFGASHLPLKIQRYLHHLFLIRNQYLSSASSVPSFGQPTISPSPPGFMFGSTIQSQPSPFQFAGQQNQVASQNPSSFQASAGLEFNAGRSFSLGSGGGGK</sequence>
<reference evidence="7" key="1">
    <citation type="submission" date="2023-05" db="EMBL/GenBank/DDBJ databases">
        <authorList>
            <person name="Huff M."/>
        </authorList>
    </citation>
    <scope>NUCLEOTIDE SEQUENCE</scope>
</reference>
<evidence type="ECO:0000259" key="6">
    <source>
        <dbReference type="Pfam" id="PF02941"/>
    </source>
</evidence>
<evidence type="ECO:0000256" key="2">
    <source>
        <dbReference type="ARBA" id="ARBA00026011"/>
    </source>
</evidence>
<dbReference type="InterPro" id="IPR008990">
    <property type="entry name" value="Elect_transpt_acc-like_dom_sf"/>
</dbReference>
<feature type="region of interest" description="Disordered" evidence="5">
    <location>
        <begin position="14"/>
        <end position="34"/>
    </location>
</feature>
<accession>A0AAD2DVZ6</accession>
<dbReference type="InterPro" id="IPR004207">
    <property type="entry name" value="Fd_thioredoxin_Rdtase_alpha"/>
</dbReference>
<comment type="function">
    <text evidence="3">Variable subunit of the ferredoxin-thioredoxin reductase (FTR), which catalyzes the two-electron reduction of thioredoxins by the electrons provided by reduced ferredoxin.</text>
</comment>
<gene>
    <name evidence="7" type="ORF">FPE_LOCUS14198</name>
</gene>
<dbReference type="SUPFAM" id="SSF50090">
    <property type="entry name" value="Electron transport accessory proteins"/>
    <property type="match status" value="1"/>
</dbReference>
<evidence type="ECO:0000256" key="5">
    <source>
        <dbReference type="SAM" id="MobiDB-lite"/>
    </source>
</evidence>
<dbReference type="EMBL" id="OU503043">
    <property type="protein sequence ID" value="CAI9766768.1"/>
    <property type="molecule type" value="Genomic_DNA"/>
</dbReference>
<evidence type="ECO:0000256" key="4">
    <source>
        <dbReference type="ARBA" id="ARBA00034490"/>
    </source>
</evidence>
<dbReference type="InterPro" id="IPR044166">
    <property type="entry name" value="FTRV"/>
</dbReference>
<evidence type="ECO:0000313" key="8">
    <source>
        <dbReference type="Proteomes" id="UP000834106"/>
    </source>
</evidence>
<dbReference type="GO" id="GO:0015979">
    <property type="term" value="P:photosynthesis"/>
    <property type="evidence" value="ECO:0007669"/>
    <property type="project" value="InterPro"/>
</dbReference>
<comment type="similarity">
    <text evidence="4">Belongs to the ferredoxin thioredoxin reductase alpha subunit family.</text>
</comment>
<dbReference type="AlphaFoldDB" id="A0AAD2DVZ6"/>
<evidence type="ECO:0000256" key="1">
    <source>
        <dbReference type="ARBA" id="ARBA00023002"/>
    </source>
</evidence>
<dbReference type="Pfam" id="PF02941">
    <property type="entry name" value="FeThRed_A"/>
    <property type="match status" value="1"/>
</dbReference>
<dbReference type="GO" id="GO:0016491">
    <property type="term" value="F:oxidoreductase activity"/>
    <property type="evidence" value="ECO:0007669"/>
    <property type="project" value="UniProtKB-KW"/>
</dbReference>
<dbReference type="PANTHER" id="PTHR46937:SF4">
    <property type="entry name" value="FERREDOXIN-THIOREDOXIN REDUCTASE SUBUNIT A1, CHLOROPLASTIC"/>
    <property type="match status" value="1"/>
</dbReference>
<evidence type="ECO:0000256" key="3">
    <source>
        <dbReference type="ARBA" id="ARBA00034474"/>
    </source>
</evidence>
<keyword evidence="8" id="KW-1185">Reference proteome</keyword>